<evidence type="ECO:0000259" key="1">
    <source>
        <dbReference type="Pfam" id="PF00462"/>
    </source>
</evidence>
<organism evidence="2 3">
    <name type="scientific">Corynebacterium amycolatum</name>
    <dbReference type="NCBI Taxonomy" id="43765"/>
    <lineage>
        <taxon>Bacteria</taxon>
        <taxon>Bacillati</taxon>
        <taxon>Actinomycetota</taxon>
        <taxon>Actinomycetes</taxon>
        <taxon>Mycobacteriales</taxon>
        <taxon>Corynebacteriaceae</taxon>
        <taxon>Corynebacterium</taxon>
    </lineage>
</organism>
<sequence>MTDVKTPQTTEHVTIYAAAWCPFCQNLIAGLKENGTPFEAWDVEKHEDLSKWVESVNDGNRVVPTVLYSDGEHATNPSVEEVTAKYAELSSK</sequence>
<dbReference type="AlphaFoldDB" id="A0AAW9SVC9"/>
<gene>
    <name evidence="2" type="ORF">QP460_006750</name>
</gene>
<dbReference type="RefSeq" id="WP_048731585.1">
    <property type="nucleotide sequence ID" value="NZ_JASOMP010000010.1"/>
</dbReference>
<dbReference type="InterPro" id="IPR036249">
    <property type="entry name" value="Thioredoxin-like_sf"/>
</dbReference>
<name>A0AAW9SVC9_CORAY</name>
<dbReference type="InterPro" id="IPR011915">
    <property type="entry name" value="GlrX_actino"/>
</dbReference>
<dbReference type="EMBL" id="JASOOY020000020">
    <property type="protein sequence ID" value="MEO3717284.1"/>
    <property type="molecule type" value="Genomic_DNA"/>
</dbReference>
<accession>A0AAW9SVC9</accession>
<dbReference type="PROSITE" id="PS51354">
    <property type="entry name" value="GLUTAREDOXIN_2"/>
    <property type="match status" value="1"/>
</dbReference>
<dbReference type="InterPro" id="IPR002109">
    <property type="entry name" value="Glutaredoxin"/>
</dbReference>
<reference evidence="2" key="1">
    <citation type="submission" date="2023-05" db="EMBL/GenBank/DDBJ databases">
        <authorList>
            <person name="Du J."/>
        </authorList>
    </citation>
    <scope>NUCLEOTIDE SEQUENCE</scope>
    <source>
        <strain evidence="2">UMB1064</strain>
    </source>
</reference>
<dbReference type="SUPFAM" id="SSF52833">
    <property type="entry name" value="Thioredoxin-like"/>
    <property type="match status" value="1"/>
</dbReference>
<dbReference type="NCBIfam" id="TIGR02200">
    <property type="entry name" value="GlrX_actino"/>
    <property type="match status" value="1"/>
</dbReference>
<comment type="caution">
    <text evidence="2">The sequence shown here is derived from an EMBL/GenBank/DDBJ whole genome shotgun (WGS) entry which is preliminary data.</text>
</comment>
<proteinExistence type="predicted"/>
<dbReference type="Pfam" id="PF00462">
    <property type="entry name" value="Glutaredoxin"/>
    <property type="match status" value="1"/>
</dbReference>
<reference evidence="2" key="2">
    <citation type="submission" date="2024-05" db="EMBL/GenBank/DDBJ databases">
        <authorList>
            <person name="Wolfe A."/>
        </authorList>
    </citation>
    <scope>NUCLEOTIDE SEQUENCE</scope>
    <source>
        <strain evidence="2">UMB1064</strain>
    </source>
</reference>
<dbReference type="Proteomes" id="UP001223646">
    <property type="component" value="Unassembled WGS sequence"/>
</dbReference>
<dbReference type="CDD" id="cd02976">
    <property type="entry name" value="NrdH"/>
    <property type="match status" value="1"/>
</dbReference>
<feature type="domain" description="Glutaredoxin" evidence="1">
    <location>
        <begin position="13"/>
        <end position="73"/>
    </location>
</feature>
<evidence type="ECO:0000313" key="2">
    <source>
        <dbReference type="EMBL" id="MEO3717284.1"/>
    </source>
</evidence>
<evidence type="ECO:0000313" key="3">
    <source>
        <dbReference type="Proteomes" id="UP001223646"/>
    </source>
</evidence>
<dbReference type="Gene3D" id="3.40.30.10">
    <property type="entry name" value="Glutaredoxin"/>
    <property type="match status" value="1"/>
</dbReference>
<protein>
    <submittedName>
        <fullName evidence="2">Mycoredoxin</fullName>
    </submittedName>
</protein>